<dbReference type="Gene3D" id="3.40.190.10">
    <property type="entry name" value="Periplasmic binding protein-like II"/>
    <property type="match status" value="2"/>
</dbReference>
<comment type="similarity">
    <text evidence="2 4">Belongs to the bacterial solute-binding protein 3 family.</text>
</comment>
<name>A0AA42H3C7_9HYPH</name>
<comment type="caution">
    <text evidence="6">The sequence shown here is derived from an EMBL/GenBank/DDBJ whole genome shotgun (WGS) entry which is preliminary data.</text>
</comment>
<keyword evidence="3" id="KW-0732">Signal</keyword>
<evidence type="ECO:0000256" key="2">
    <source>
        <dbReference type="ARBA" id="ARBA00010333"/>
    </source>
</evidence>
<evidence type="ECO:0000256" key="3">
    <source>
        <dbReference type="ARBA" id="ARBA00022729"/>
    </source>
</evidence>
<dbReference type="EMBL" id="JAODYY010000009">
    <property type="protein sequence ID" value="MDH0125832.1"/>
    <property type="molecule type" value="Genomic_DNA"/>
</dbReference>
<evidence type="ECO:0000313" key="7">
    <source>
        <dbReference type="Proteomes" id="UP001158087"/>
    </source>
</evidence>
<comment type="subcellular location">
    <subcellularLocation>
        <location evidence="1">Cell envelope</location>
    </subcellularLocation>
</comment>
<dbReference type="AlphaFoldDB" id="A0AA42H3C7"/>
<gene>
    <name evidence="6" type="ORF">N7376_17690</name>
</gene>
<proteinExistence type="inferred from homology"/>
<evidence type="ECO:0000256" key="4">
    <source>
        <dbReference type="RuleBase" id="RU003744"/>
    </source>
</evidence>
<reference evidence="6" key="1">
    <citation type="submission" date="2022-09" db="EMBL/GenBank/DDBJ databases">
        <title>Intensive care unit water sources are persistently colonized with multi-drug resistant bacteria and are the site of extensive horizontal gene transfer of antibiotic resistance genes.</title>
        <authorList>
            <person name="Diorio-Toth L."/>
        </authorList>
    </citation>
    <scope>NUCLEOTIDE SEQUENCE</scope>
    <source>
        <strain evidence="6">GD04153</strain>
    </source>
</reference>
<dbReference type="PANTHER" id="PTHR35936:SF17">
    <property type="entry name" value="ARGININE-BINDING EXTRACELLULAR PROTEIN ARTP"/>
    <property type="match status" value="1"/>
</dbReference>
<dbReference type="CDD" id="cd13702">
    <property type="entry name" value="PBP2_mlr5654_like"/>
    <property type="match status" value="1"/>
</dbReference>
<dbReference type="Pfam" id="PF00497">
    <property type="entry name" value="SBP_bac_3"/>
    <property type="match status" value="1"/>
</dbReference>
<dbReference type="InterPro" id="IPR001638">
    <property type="entry name" value="Solute-binding_3/MltF_N"/>
</dbReference>
<protein>
    <submittedName>
        <fullName evidence="6">ABC transporter substrate-binding protein</fullName>
    </submittedName>
</protein>
<dbReference type="InterPro" id="IPR018313">
    <property type="entry name" value="SBP_3_CS"/>
</dbReference>
<dbReference type="SMART" id="SM00062">
    <property type="entry name" value="PBPb"/>
    <property type="match status" value="1"/>
</dbReference>
<organism evidence="6 7">
    <name type="scientific">Brucella intermedia GD04153</name>
    <dbReference type="NCBI Taxonomy" id="2975438"/>
    <lineage>
        <taxon>Bacteria</taxon>
        <taxon>Pseudomonadati</taxon>
        <taxon>Pseudomonadota</taxon>
        <taxon>Alphaproteobacteria</taxon>
        <taxon>Hyphomicrobiales</taxon>
        <taxon>Brucellaceae</taxon>
        <taxon>Brucella/Ochrobactrum group</taxon>
        <taxon>Brucella</taxon>
    </lineage>
</organism>
<feature type="domain" description="Solute-binding protein family 3/N-terminal" evidence="5">
    <location>
        <begin position="50"/>
        <end position="274"/>
    </location>
</feature>
<dbReference type="PROSITE" id="PS01039">
    <property type="entry name" value="SBP_BACTERIAL_3"/>
    <property type="match status" value="1"/>
</dbReference>
<dbReference type="Proteomes" id="UP001158087">
    <property type="component" value="Unassembled WGS sequence"/>
</dbReference>
<accession>A0AA42H3C7</accession>
<evidence type="ECO:0000259" key="5">
    <source>
        <dbReference type="SMART" id="SM00062"/>
    </source>
</evidence>
<dbReference type="PANTHER" id="PTHR35936">
    <property type="entry name" value="MEMBRANE-BOUND LYTIC MUREIN TRANSGLYCOSYLASE F"/>
    <property type="match status" value="1"/>
</dbReference>
<dbReference type="GO" id="GO:0030313">
    <property type="term" value="C:cell envelope"/>
    <property type="evidence" value="ECO:0007669"/>
    <property type="project" value="UniProtKB-SubCell"/>
</dbReference>
<sequence length="288" mass="32127">MVLVSHFREHLRCTGQRRIKGERNVLTQAKMGIVAALVAVCGALPAHAEEIRMGAEGAYAPFNYLDPSGQLKGFDIDVGNAICEKLKADCVWSANEWSGIIPALQSKKFDIMASSMAITESRMQQVSFSDPYYYNTMRFVALKELGLKDVTPESAKGKVIGTQTGSIAFDALQRFFPNNEVKLYPTLEEAFLDIENGRIDLLLESKFALSDWIKKGADCCEFVGNEFLLDGTLGAGMAFRKDDVELRTRVNKALAEIIRDGSYDKISARYFDFDIREKPKFASEIFAK</sequence>
<dbReference type="SUPFAM" id="SSF53850">
    <property type="entry name" value="Periplasmic binding protein-like II"/>
    <property type="match status" value="1"/>
</dbReference>
<evidence type="ECO:0000313" key="6">
    <source>
        <dbReference type="EMBL" id="MDH0125832.1"/>
    </source>
</evidence>
<evidence type="ECO:0000256" key="1">
    <source>
        <dbReference type="ARBA" id="ARBA00004196"/>
    </source>
</evidence>